<proteinExistence type="predicted"/>
<accession>A0AAD4TR86</accession>
<comment type="caution">
    <text evidence="1">The sequence shown here is derived from an EMBL/GenBank/DDBJ whole genome shotgun (WGS) entry which is preliminary data.</text>
</comment>
<organism evidence="1 2">
    <name type="scientific">Ovis ammon polii</name>
    <dbReference type="NCBI Taxonomy" id="230172"/>
    <lineage>
        <taxon>Eukaryota</taxon>
        <taxon>Metazoa</taxon>
        <taxon>Chordata</taxon>
        <taxon>Craniata</taxon>
        <taxon>Vertebrata</taxon>
        <taxon>Euteleostomi</taxon>
        <taxon>Mammalia</taxon>
        <taxon>Eutheria</taxon>
        <taxon>Laurasiatheria</taxon>
        <taxon>Artiodactyla</taxon>
        <taxon>Ruminantia</taxon>
        <taxon>Pecora</taxon>
        <taxon>Bovidae</taxon>
        <taxon>Caprinae</taxon>
        <taxon>Ovis</taxon>
    </lineage>
</organism>
<protein>
    <submittedName>
        <fullName evidence="1">Uncharacterized protein</fullName>
    </submittedName>
</protein>
<dbReference type="Proteomes" id="UP001214576">
    <property type="component" value="Unassembled WGS sequence"/>
</dbReference>
<sequence>MGLTLQRYPFSPLVDLTGEFRKNRKCNVRQHFISECLYFPSLIPCGNKTRKLGTALGINPADNDEEFKRRNIATVSLSPCDSALSPGTLAASCPQPACKTAPNIITVPENILGELLIAELSEQEISSSL</sequence>
<name>A0AAD4TR86_OVIAM</name>
<evidence type="ECO:0000313" key="1">
    <source>
        <dbReference type="EMBL" id="KAI4530809.1"/>
    </source>
</evidence>
<gene>
    <name evidence="1" type="ORF">MG293_018667</name>
</gene>
<dbReference type="AlphaFoldDB" id="A0AAD4TR86"/>
<reference evidence="1" key="1">
    <citation type="submission" date="2022-03" db="EMBL/GenBank/DDBJ databases">
        <title>Genomic analyses of argali, domestic sheep and their hybrids provide insights into chromosomal evolution, heterosis and genetic basis of agronomic traits.</title>
        <authorList>
            <person name="Li M."/>
        </authorList>
    </citation>
    <scope>NUCLEOTIDE SEQUENCE</scope>
    <source>
        <strain evidence="1">CAU-MHL-2022a</strain>
        <tissue evidence="1">Skin</tissue>
    </source>
</reference>
<keyword evidence="2" id="KW-1185">Reference proteome</keyword>
<dbReference type="EMBL" id="JAKZEL010000024">
    <property type="protein sequence ID" value="KAI4530809.1"/>
    <property type="molecule type" value="Genomic_DNA"/>
</dbReference>
<evidence type="ECO:0000313" key="2">
    <source>
        <dbReference type="Proteomes" id="UP001214576"/>
    </source>
</evidence>